<accession>A0A1R4HEP7</accession>
<evidence type="ECO:0000313" key="6">
    <source>
        <dbReference type="EMBL" id="SJM94687.1"/>
    </source>
</evidence>
<evidence type="ECO:0000256" key="4">
    <source>
        <dbReference type="ARBA" id="ARBA00022840"/>
    </source>
</evidence>
<keyword evidence="3" id="KW-0547">Nucleotide-binding</keyword>
<feature type="domain" description="ABC transporter" evidence="5">
    <location>
        <begin position="6"/>
        <end position="233"/>
    </location>
</feature>
<organism evidence="6 7">
    <name type="scientific">Crenothrix polyspora</name>
    <dbReference type="NCBI Taxonomy" id="360316"/>
    <lineage>
        <taxon>Bacteria</taxon>
        <taxon>Pseudomonadati</taxon>
        <taxon>Pseudomonadota</taxon>
        <taxon>Gammaproteobacteria</taxon>
        <taxon>Methylococcales</taxon>
        <taxon>Crenotrichaceae</taxon>
        <taxon>Crenothrix</taxon>
    </lineage>
</organism>
<dbReference type="RefSeq" id="WP_087144431.1">
    <property type="nucleotide sequence ID" value="NZ_FUKI01000135.1"/>
</dbReference>
<dbReference type="Pfam" id="PF00005">
    <property type="entry name" value="ABC_tran"/>
    <property type="match status" value="1"/>
</dbReference>
<protein>
    <submittedName>
        <fullName evidence="6">ABC transporter related protein</fullName>
    </submittedName>
</protein>
<reference evidence="7" key="1">
    <citation type="submission" date="2017-02" db="EMBL/GenBank/DDBJ databases">
        <authorList>
            <person name="Daims H."/>
        </authorList>
    </citation>
    <scope>NUCLEOTIDE SEQUENCE [LARGE SCALE GENOMIC DNA]</scope>
</reference>
<keyword evidence="4" id="KW-0067">ATP-binding</keyword>
<dbReference type="PANTHER" id="PTHR43335:SF4">
    <property type="entry name" value="ABC TRANSPORTER, ATP-BINDING PROTEIN"/>
    <property type="match status" value="1"/>
</dbReference>
<dbReference type="InterPro" id="IPR027417">
    <property type="entry name" value="P-loop_NTPase"/>
</dbReference>
<evidence type="ECO:0000259" key="5">
    <source>
        <dbReference type="PROSITE" id="PS50893"/>
    </source>
</evidence>
<name>A0A1R4HEP7_9GAMM</name>
<dbReference type="OrthoDB" id="9781337at2"/>
<dbReference type="SMART" id="SM00382">
    <property type="entry name" value="AAA"/>
    <property type="match status" value="1"/>
</dbReference>
<proteinExistence type="inferred from homology"/>
<gene>
    <name evidence="6" type="ORF">CRENPOLYSF1_580003</name>
</gene>
<dbReference type="Proteomes" id="UP000195667">
    <property type="component" value="Unassembled WGS sequence"/>
</dbReference>
<keyword evidence="7" id="KW-1185">Reference proteome</keyword>
<evidence type="ECO:0000313" key="7">
    <source>
        <dbReference type="Proteomes" id="UP000195667"/>
    </source>
</evidence>
<dbReference type="Gene3D" id="3.40.50.300">
    <property type="entry name" value="P-loop containing nucleotide triphosphate hydrolases"/>
    <property type="match status" value="1"/>
</dbReference>
<dbReference type="PANTHER" id="PTHR43335">
    <property type="entry name" value="ABC TRANSPORTER, ATP-BINDING PROTEIN"/>
    <property type="match status" value="1"/>
</dbReference>
<evidence type="ECO:0000256" key="3">
    <source>
        <dbReference type="ARBA" id="ARBA00022741"/>
    </source>
</evidence>
<evidence type="ECO:0000256" key="1">
    <source>
        <dbReference type="ARBA" id="ARBA00005417"/>
    </source>
</evidence>
<dbReference type="SUPFAM" id="SSF52540">
    <property type="entry name" value="P-loop containing nucleoside triphosphate hydrolases"/>
    <property type="match status" value="1"/>
</dbReference>
<evidence type="ECO:0000256" key="2">
    <source>
        <dbReference type="ARBA" id="ARBA00022448"/>
    </source>
</evidence>
<dbReference type="InterPro" id="IPR003593">
    <property type="entry name" value="AAA+_ATPase"/>
</dbReference>
<dbReference type="EMBL" id="FUKI01000135">
    <property type="protein sequence ID" value="SJM94687.1"/>
    <property type="molecule type" value="Genomic_DNA"/>
</dbReference>
<comment type="similarity">
    <text evidence="1">Belongs to the ABC transporter superfamily.</text>
</comment>
<sequence>MKTAIIQCRQLSHVYSGKLALSNLNFELEAGEPIGLVGPNGAGKTTLLSILCGFLRPTSGKVSLFGYSPGATQLIGKVSALPQDARLDPSFTLIEQLVFYARLQGLTRQQAISEANRVLEAVTLSDIAHKKPQVLSHGMGKRVAIAQALIGKPALVLLDEPTAGLDPVNVRTVRSIIAEQSTETTFVISSHDLTELDRLCQRVLLLEKGILQPEYATINEQQANIRFITLQMEACPATELMAKLQLLNGVEQITNPQKNEFIITYNSDLEANMDMQLMQCISANQWRYRQLSHGKSLEEKLFFRE</sequence>
<dbReference type="AlphaFoldDB" id="A0A1R4HEP7"/>
<dbReference type="GO" id="GO:0005524">
    <property type="term" value="F:ATP binding"/>
    <property type="evidence" value="ECO:0007669"/>
    <property type="project" value="UniProtKB-KW"/>
</dbReference>
<dbReference type="GO" id="GO:0016887">
    <property type="term" value="F:ATP hydrolysis activity"/>
    <property type="evidence" value="ECO:0007669"/>
    <property type="project" value="InterPro"/>
</dbReference>
<dbReference type="PROSITE" id="PS50893">
    <property type="entry name" value="ABC_TRANSPORTER_2"/>
    <property type="match status" value="1"/>
</dbReference>
<keyword evidence="2" id="KW-0813">Transport</keyword>
<dbReference type="InterPro" id="IPR003439">
    <property type="entry name" value="ABC_transporter-like_ATP-bd"/>
</dbReference>